<dbReference type="Gene3D" id="1.10.1740.10">
    <property type="match status" value="1"/>
</dbReference>
<comment type="caution">
    <text evidence="7">The sequence shown here is derived from an EMBL/GenBank/DDBJ whole genome shotgun (WGS) entry which is preliminary data.</text>
</comment>
<evidence type="ECO:0000256" key="1">
    <source>
        <dbReference type="ARBA" id="ARBA00010641"/>
    </source>
</evidence>
<keyword evidence="4" id="KW-0804">Transcription</keyword>
<evidence type="ECO:0000313" key="8">
    <source>
        <dbReference type="Proteomes" id="UP000027821"/>
    </source>
</evidence>
<organism evidence="7 8">
    <name type="scientific">Anditalea andensis</name>
    <dbReference type="NCBI Taxonomy" id="1048983"/>
    <lineage>
        <taxon>Bacteria</taxon>
        <taxon>Pseudomonadati</taxon>
        <taxon>Bacteroidota</taxon>
        <taxon>Cytophagia</taxon>
        <taxon>Cytophagales</taxon>
        <taxon>Cytophagaceae</taxon>
        <taxon>Anditalea</taxon>
    </lineage>
</organism>
<gene>
    <name evidence="7" type="ORF">EL17_18910</name>
</gene>
<reference evidence="7 8" key="1">
    <citation type="submission" date="2014-04" db="EMBL/GenBank/DDBJ databases">
        <title>Characterization and application of a salt tolerant electro-active bacterium.</title>
        <authorList>
            <person name="Yang L."/>
            <person name="Wei S."/>
            <person name="Tay Q.X.M."/>
        </authorList>
    </citation>
    <scope>NUCLEOTIDE SEQUENCE [LARGE SCALE GENOMIC DNA]</scope>
    <source>
        <strain evidence="7 8">LY1</strain>
    </source>
</reference>
<dbReference type="PANTHER" id="PTHR43133">
    <property type="entry name" value="RNA POLYMERASE ECF-TYPE SIGMA FACTO"/>
    <property type="match status" value="1"/>
</dbReference>
<dbReference type="SUPFAM" id="SSF88659">
    <property type="entry name" value="Sigma3 and sigma4 domains of RNA polymerase sigma factors"/>
    <property type="match status" value="1"/>
</dbReference>
<comment type="similarity">
    <text evidence="1">Belongs to the sigma-70 factor family. ECF subfamily.</text>
</comment>
<protein>
    <submittedName>
        <fullName evidence="7">RNA polymerase subunit sigma-24</fullName>
    </submittedName>
</protein>
<dbReference type="GO" id="GO:0003677">
    <property type="term" value="F:DNA binding"/>
    <property type="evidence" value="ECO:0007669"/>
    <property type="project" value="InterPro"/>
</dbReference>
<dbReference type="eggNOG" id="COG1595">
    <property type="taxonomic scope" value="Bacteria"/>
</dbReference>
<dbReference type="AlphaFoldDB" id="A0A074KVF7"/>
<dbReference type="InterPro" id="IPR036388">
    <property type="entry name" value="WH-like_DNA-bd_sf"/>
</dbReference>
<evidence type="ECO:0000259" key="6">
    <source>
        <dbReference type="Pfam" id="PF08281"/>
    </source>
</evidence>
<feature type="domain" description="RNA polymerase sigma factor 70 region 4 type 2" evidence="6">
    <location>
        <begin position="120"/>
        <end position="172"/>
    </location>
</feature>
<dbReference type="GO" id="GO:0006352">
    <property type="term" value="P:DNA-templated transcription initiation"/>
    <property type="evidence" value="ECO:0007669"/>
    <property type="project" value="InterPro"/>
</dbReference>
<dbReference type="GO" id="GO:0016987">
    <property type="term" value="F:sigma factor activity"/>
    <property type="evidence" value="ECO:0007669"/>
    <property type="project" value="UniProtKB-KW"/>
</dbReference>
<evidence type="ECO:0000256" key="4">
    <source>
        <dbReference type="ARBA" id="ARBA00023163"/>
    </source>
</evidence>
<dbReference type="Proteomes" id="UP000027821">
    <property type="component" value="Unassembled WGS sequence"/>
</dbReference>
<proteinExistence type="inferred from homology"/>
<keyword evidence="2" id="KW-0805">Transcription regulation</keyword>
<dbReference type="EMBL" id="JMIH01000027">
    <property type="protein sequence ID" value="KEO72215.1"/>
    <property type="molecule type" value="Genomic_DNA"/>
</dbReference>
<dbReference type="InterPro" id="IPR013249">
    <property type="entry name" value="RNA_pol_sigma70_r4_t2"/>
</dbReference>
<dbReference type="InterPro" id="IPR014284">
    <property type="entry name" value="RNA_pol_sigma-70_dom"/>
</dbReference>
<dbReference type="PANTHER" id="PTHR43133:SF46">
    <property type="entry name" value="RNA POLYMERASE SIGMA-70 FACTOR ECF SUBFAMILY"/>
    <property type="match status" value="1"/>
</dbReference>
<evidence type="ECO:0000256" key="3">
    <source>
        <dbReference type="ARBA" id="ARBA00023082"/>
    </source>
</evidence>
<dbReference type="InterPro" id="IPR013324">
    <property type="entry name" value="RNA_pol_sigma_r3/r4-like"/>
</dbReference>
<dbReference type="RefSeq" id="WP_035078029.1">
    <property type="nucleotide sequence ID" value="NZ_JMIH01000027.1"/>
</dbReference>
<keyword evidence="3" id="KW-0731">Sigma factor</keyword>
<accession>A0A074KVF7</accession>
<evidence type="ECO:0000259" key="5">
    <source>
        <dbReference type="Pfam" id="PF04542"/>
    </source>
</evidence>
<evidence type="ECO:0000256" key="2">
    <source>
        <dbReference type="ARBA" id="ARBA00023015"/>
    </source>
</evidence>
<evidence type="ECO:0000313" key="7">
    <source>
        <dbReference type="EMBL" id="KEO72215.1"/>
    </source>
</evidence>
<name>A0A074KVF7_9BACT</name>
<dbReference type="Gene3D" id="1.10.10.10">
    <property type="entry name" value="Winged helix-like DNA-binding domain superfamily/Winged helix DNA-binding domain"/>
    <property type="match status" value="1"/>
</dbReference>
<dbReference type="InterPro" id="IPR039425">
    <property type="entry name" value="RNA_pol_sigma-70-like"/>
</dbReference>
<dbReference type="SUPFAM" id="SSF88946">
    <property type="entry name" value="Sigma2 domain of RNA polymerase sigma factors"/>
    <property type="match status" value="1"/>
</dbReference>
<dbReference type="NCBIfam" id="TIGR02985">
    <property type="entry name" value="Sig70_bacteroi1"/>
    <property type="match status" value="1"/>
</dbReference>
<dbReference type="InterPro" id="IPR013325">
    <property type="entry name" value="RNA_pol_sigma_r2"/>
</dbReference>
<dbReference type="InterPro" id="IPR014327">
    <property type="entry name" value="RNA_pol_sigma70_bacteroid"/>
</dbReference>
<dbReference type="Pfam" id="PF08281">
    <property type="entry name" value="Sigma70_r4_2"/>
    <property type="match status" value="1"/>
</dbReference>
<dbReference type="InterPro" id="IPR007627">
    <property type="entry name" value="RNA_pol_sigma70_r2"/>
</dbReference>
<dbReference type="CDD" id="cd06171">
    <property type="entry name" value="Sigma70_r4"/>
    <property type="match status" value="1"/>
</dbReference>
<dbReference type="STRING" id="1048983.EL17_18910"/>
<dbReference type="NCBIfam" id="TIGR02937">
    <property type="entry name" value="sigma70-ECF"/>
    <property type="match status" value="1"/>
</dbReference>
<dbReference type="Pfam" id="PF04542">
    <property type="entry name" value="Sigma70_r2"/>
    <property type="match status" value="1"/>
</dbReference>
<sequence length="193" mass="22350">MQISDQKVFFAIQQGDIPEFEMLFKNHYSPLCRFAFTYLADPDAAEEVVQATFIGFWEKLESTQIETSLKAYLYSSVRNACLNELKRQKVRQLHADKVMAGGVSFSLPSDQFILKNELEEKIGEAIQSLPEQCRLIFRMSRYEELKYRDIADQLNISVKTVENQMGKALKLMRAQLKDYLPLILILMGRLLEP</sequence>
<feature type="domain" description="RNA polymerase sigma-70 region 2" evidence="5">
    <location>
        <begin position="23"/>
        <end position="89"/>
    </location>
</feature>
<keyword evidence="8" id="KW-1185">Reference proteome</keyword>